<gene>
    <name evidence="4" type="ORF">HU200_053886</name>
</gene>
<dbReference type="OrthoDB" id="618480at2759"/>
<protein>
    <recommendedName>
        <fullName evidence="3">Transposase (putative) gypsy type domain-containing protein</fullName>
    </recommendedName>
</protein>
<dbReference type="InterPro" id="IPR007321">
    <property type="entry name" value="Transposase_28"/>
</dbReference>
<comment type="caution">
    <text evidence="4">The sequence shown here is derived from an EMBL/GenBank/DDBJ whole genome shotgun (WGS) entry which is preliminary data.</text>
</comment>
<dbReference type="Proteomes" id="UP000636709">
    <property type="component" value="Unassembled WGS sequence"/>
</dbReference>
<feature type="coiled-coil region" evidence="1">
    <location>
        <begin position="625"/>
        <end position="708"/>
    </location>
</feature>
<organism evidence="4 5">
    <name type="scientific">Digitaria exilis</name>
    <dbReference type="NCBI Taxonomy" id="1010633"/>
    <lineage>
        <taxon>Eukaryota</taxon>
        <taxon>Viridiplantae</taxon>
        <taxon>Streptophyta</taxon>
        <taxon>Embryophyta</taxon>
        <taxon>Tracheophyta</taxon>
        <taxon>Spermatophyta</taxon>
        <taxon>Magnoliopsida</taxon>
        <taxon>Liliopsida</taxon>
        <taxon>Poales</taxon>
        <taxon>Poaceae</taxon>
        <taxon>PACMAD clade</taxon>
        <taxon>Panicoideae</taxon>
        <taxon>Panicodae</taxon>
        <taxon>Paniceae</taxon>
        <taxon>Anthephorinae</taxon>
        <taxon>Digitaria</taxon>
    </lineage>
</organism>
<dbReference type="Pfam" id="PF04195">
    <property type="entry name" value="Transposase_28"/>
    <property type="match status" value="1"/>
</dbReference>
<sequence>MEGKRDEEVGAGEPSSSAGSGGELDLPAETTESLASMVNLEWGNAACSEESVEKWTAADVFHPGELVECRVPTKDDTPSPSILGDQFVILSLNHIMCGLRMDASDFLVSVLAHYGIEWSHLTPNSITALSIFAHLCEAYLGVPPTVEVFAHFYRLYRNKKGETDTLGGVYFRLRDKMKRNYPVYYLRASQFVWTCLWFYAKLPQSCRLTFKGNALKESNNWKEELFLSSEQEKQVRQIGELSTQGLTGVDIVHDYLKHRISPLRRRAHLACNYTGPTDPTRDSDTVYYVFYFSYLDLSEEDIESMLSYLLDLKKTGQKEPPRRPTAPTSLIIASTDQKAEQHLDLLHVLSTLKTKNKTVEELTGPRSIRKSSAYKPLVPASPRRFTRQSSAPRKIVESPTPEIDSSPVQGHSDIEDEETLEARKTITTTASPDQGMEQKYIENPDEIEEGKRAVLLKPISSIIGEKRKSSSPGSQRKAKYSFISVMAKTRMSSLDNGCIKGTSFKKEAAAALNPGSPGLARHSHATSVEKGKKSVLCLLANVVDQNKVAPDCPSSVPLHQHVRNSHHKKVDPALQSIAECDQHQEAIEESAPIQVPNPEEINSEAIWDKMVKVRCEYVSSSQTALSELLEQAKKLVIENKRMKNEHIVLEQQVKDQKKMNDELNERNELTQGSLVQKSREVNRLEEEVAVLMKDKEQLQSRVSRANELLGLMTSTLGDGRGEGNRDS</sequence>
<evidence type="ECO:0000313" key="5">
    <source>
        <dbReference type="Proteomes" id="UP000636709"/>
    </source>
</evidence>
<accession>A0A835AIW7</accession>
<keyword evidence="5" id="KW-1185">Reference proteome</keyword>
<evidence type="ECO:0000313" key="4">
    <source>
        <dbReference type="EMBL" id="KAF8666169.1"/>
    </source>
</evidence>
<evidence type="ECO:0000256" key="1">
    <source>
        <dbReference type="SAM" id="Coils"/>
    </source>
</evidence>
<reference evidence="4" key="1">
    <citation type="submission" date="2020-07" db="EMBL/GenBank/DDBJ databases">
        <title>Genome sequence and genetic diversity analysis of an under-domesticated orphan crop, white fonio (Digitaria exilis).</title>
        <authorList>
            <person name="Bennetzen J.L."/>
            <person name="Chen S."/>
            <person name="Ma X."/>
            <person name="Wang X."/>
            <person name="Yssel A.E.J."/>
            <person name="Chaluvadi S.R."/>
            <person name="Johnson M."/>
            <person name="Gangashetty P."/>
            <person name="Hamidou F."/>
            <person name="Sanogo M.D."/>
            <person name="Zwaenepoel A."/>
            <person name="Wallace J."/>
            <person name="Van De Peer Y."/>
            <person name="Van Deynze A."/>
        </authorList>
    </citation>
    <scope>NUCLEOTIDE SEQUENCE</scope>
    <source>
        <tissue evidence="4">Leaves</tissue>
    </source>
</reference>
<feature type="region of interest" description="Disordered" evidence="2">
    <location>
        <begin position="1"/>
        <end position="28"/>
    </location>
</feature>
<dbReference type="AlphaFoldDB" id="A0A835AIW7"/>
<feature type="domain" description="Transposase (putative) gypsy type" evidence="3">
    <location>
        <begin position="90"/>
        <end position="156"/>
    </location>
</feature>
<feature type="region of interest" description="Disordered" evidence="2">
    <location>
        <begin position="360"/>
        <end position="418"/>
    </location>
</feature>
<evidence type="ECO:0000259" key="3">
    <source>
        <dbReference type="Pfam" id="PF04195"/>
    </source>
</evidence>
<name>A0A835AIW7_9POAL</name>
<dbReference type="EMBL" id="JACEFO010002316">
    <property type="protein sequence ID" value="KAF8666169.1"/>
    <property type="molecule type" value="Genomic_DNA"/>
</dbReference>
<proteinExistence type="predicted"/>
<dbReference type="PANTHER" id="PTHR33026">
    <property type="entry name" value="OS06G0360600 PROTEIN"/>
    <property type="match status" value="1"/>
</dbReference>
<keyword evidence="1" id="KW-0175">Coiled coil</keyword>
<evidence type="ECO:0000256" key="2">
    <source>
        <dbReference type="SAM" id="MobiDB-lite"/>
    </source>
</evidence>
<dbReference type="PANTHER" id="PTHR33026:SF6">
    <property type="entry name" value="AMINOTRANSFERASE-LIKE PLANT MOBILE DOMAIN-CONTAINING PROTEIN"/>
    <property type="match status" value="1"/>
</dbReference>